<feature type="compositionally biased region" description="Basic and acidic residues" evidence="3">
    <location>
        <begin position="166"/>
        <end position="180"/>
    </location>
</feature>
<evidence type="ECO:0000256" key="2">
    <source>
        <dbReference type="PROSITE-ProRule" id="PRU00176"/>
    </source>
</evidence>
<keyword evidence="6" id="KW-1185">Reference proteome</keyword>
<dbReference type="SMART" id="SM00360">
    <property type="entry name" value="RRM"/>
    <property type="match status" value="1"/>
</dbReference>
<evidence type="ECO:0000259" key="4">
    <source>
        <dbReference type="PROSITE" id="PS50102"/>
    </source>
</evidence>
<protein>
    <recommendedName>
        <fullName evidence="4">RRM domain-containing protein</fullName>
    </recommendedName>
</protein>
<feature type="compositionally biased region" description="Basic residues" evidence="3">
    <location>
        <begin position="76"/>
        <end position="86"/>
    </location>
</feature>
<dbReference type="Pfam" id="PF00076">
    <property type="entry name" value="RRM_1"/>
    <property type="match status" value="1"/>
</dbReference>
<feature type="region of interest" description="Disordered" evidence="3">
    <location>
        <begin position="1"/>
        <end position="54"/>
    </location>
</feature>
<feature type="region of interest" description="Disordered" evidence="3">
    <location>
        <begin position="162"/>
        <end position="216"/>
    </location>
</feature>
<evidence type="ECO:0000313" key="6">
    <source>
        <dbReference type="Proteomes" id="UP001420932"/>
    </source>
</evidence>
<dbReference type="Proteomes" id="UP001420932">
    <property type="component" value="Unassembled WGS sequence"/>
</dbReference>
<dbReference type="PANTHER" id="PTHR10501">
    <property type="entry name" value="U1 SMALL NUCLEAR RIBONUCLEOPROTEIN A/U2 SMALL NUCLEAR RIBONUCLEOPROTEIN B"/>
    <property type="match status" value="1"/>
</dbReference>
<evidence type="ECO:0000256" key="1">
    <source>
        <dbReference type="ARBA" id="ARBA00022884"/>
    </source>
</evidence>
<evidence type="ECO:0000256" key="3">
    <source>
        <dbReference type="SAM" id="MobiDB-lite"/>
    </source>
</evidence>
<dbReference type="SUPFAM" id="SSF54928">
    <property type="entry name" value="RNA-binding domain, RBD"/>
    <property type="match status" value="1"/>
</dbReference>
<reference evidence="5 6" key="1">
    <citation type="submission" date="2024-01" db="EMBL/GenBank/DDBJ databases">
        <title>Genome assemblies of Stephania.</title>
        <authorList>
            <person name="Yang L."/>
        </authorList>
    </citation>
    <scope>NUCLEOTIDE SEQUENCE [LARGE SCALE GENOMIC DNA]</scope>
    <source>
        <strain evidence="5">YNDBR</strain>
        <tissue evidence="5">Leaf</tissue>
    </source>
</reference>
<dbReference type="InterPro" id="IPR012677">
    <property type="entry name" value="Nucleotide-bd_a/b_plait_sf"/>
</dbReference>
<name>A0AAP0Q147_9MAGN</name>
<proteinExistence type="predicted"/>
<comment type="caution">
    <text evidence="5">The sequence shown here is derived from an EMBL/GenBank/DDBJ whole genome shotgun (WGS) entry which is preliminary data.</text>
</comment>
<gene>
    <name evidence="5" type="ORF">Syun_004754</name>
</gene>
<dbReference type="Gene3D" id="3.30.70.330">
    <property type="match status" value="1"/>
</dbReference>
<feature type="compositionally biased region" description="Pro residues" evidence="3">
    <location>
        <begin position="8"/>
        <end position="37"/>
    </location>
</feature>
<sequence>MDDLAAYYPPPPPPHNPTYAYYPPPPPPAEAPPPPLPARRRHRSSALPPSALPAAPAPSSILRVFPILPRRGTNSLHRRAARRRQGPRNLQSLPRVPRVPILAAPERYRLLTGAELREGLGRKKKKKRGNILMMGLFTTEGLMFDLEKQSILYINLAKSNSRSKRLRSDDGRSGPSDKKVKGSFSRGSADTGDVDSHGFDTGATSGSETNKMSSVGPYVPQNNTPCPTLFVANLGQTCTEQELNQVFSRCPGFLKLKMQNKNGAPVSFVDFQDVACSTAALNSLQGTVLYSSNGEGMRLEFAKSRMGMRRKPS</sequence>
<dbReference type="EMBL" id="JBBNAF010000002">
    <property type="protein sequence ID" value="KAK9163852.1"/>
    <property type="molecule type" value="Genomic_DNA"/>
</dbReference>
<organism evidence="5 6">
    <name type="scientific">Stephania yunnanensis</name>
    <dbReference type="NCBI Taxonomy" id="152371"/>
    <lineage>
        <taxon>Eukaryota</taxon>
        <taxon>Viridiplantae</taxon>
        <taxon>Streptophyta</taxon>
        <taxon>Embryophyta</taxon>
        <taxon>Tracheophyta</taxon>
        <taxon>Spermatophyta</taxon>
        <taxon>Magnoliopsida</taxon>
        <taxon>Ranunculales</taxon>
        <taxon>Menispermaceae</taxon>
        <taxon>Menispermoideae</taxon>
        <taxon>Cissampelideae</taxon>
        <taxon>Stephania</taxon>
    </lineage>
</organism>
<feature type="compositionally biased region" description="Polar residues" evidence="3">
    <location>
        <begin position="202"/>
        <end position="213"/>
    </location>
</feature>
<accession>A0AAP0Q147</accession>
<evidence type="ECO:0000313" key="5">
    <source>
        <dbReference type="EMBL" id="KAK9163852.1"/>
    </source>
</evidence>
<dbReference type="AlphaFoldDB" id="A0AAP0Q147"/>
<feature type="domain" description="RRM" evidence="4">
    <location>
        <begin position="227"/>
        <end position="304"/>
    </location>
</feature>
<dbReference type="InterPro" id="IPR000504">
    <property type="entry name" value="RRM_dom"/>
</dbReference>
<dbReference type="InterPro" id="IPR035979">
    <property type="entry name" value="RBD_domain_sf"/>
</dbReference>
<feature type="compositionally biased region" description="Low complexity" evidence="3">
    <location>
        <begin position="45"/>
        <end position="54"/>
    </location>
</feature>
<dbReference type="PROSITE" id="PS50102">
    <property type="entry name" value="RRM"/>
    <property type="match status" value="1"/>
</dbReference>
<dbReference type="FunFam" id="3.30.70.330:FF:000404">
    <property type="entry name" value="RNA-binding protein with multiple splicing"/>
    <property type="match status" value="1"/>
</dbReference>
<feature type="region of interest" description="Disordered" evidence="3">
    <location>
        <begin position="73"/>
        <end position="96"/>
    </location>
</feature>
<dbReference type="GO" id="GO:0003723">
    <property type="term" value="F:RNA binding"/>
    <property type="evidence" value="ECO:0007669"/>
    <property type="project" value="UniProtKB-UniRule"/>
</dbReference>
<dbReference type="CDD" id="cd12245">
    <property type="entry name" value="RRM_scw1_like"/>
    <property type="match status" value="1"/>
</dbReference>
<keyword evidence="1 2" id="KW-0694">RNA-binding</keyword>